<dbReference type="Pfam" id="PF05368">
    <property type="entry name" value="NmrA"/>
    <property type="match status" value="1"/>
</dbReference>
<comment type="caution">
    <text evidence="4">The sequence shown here is derived from an EMBL/GenBank/DDBJ whole genome shotgun (WGS) entry which is preliminary data.</text>
</comment>
<gene>
    <name evidence="4" type="ORF">ACFSDX_06325</name>
</gene>
<dbReference type="InterPro" id="IPR051609">
    <property type="entry name" value="NmrA/Isoflavone_reductase-like"/>
</dbReference>
<evidence type="ECO:0000256" key="2">
    <source>
        <dbReference type="ARBA" id="ARBA00023002"/>
    </source>
</evidence>
<dbReference type="EMBL" id="JBHUFD010000002">
    <property type="protein sequence ID" value="MFD1872032.1"/>
    <property type="molecule type" value="Genomic_DNA"/>
</dbReference>
<accession>A0ABW4QRU8</accession>
<dbReference type="RefSeq" id="WP_382312396.1">
    <property type="nucleotide sequence ID" value="NZ_JBHUFD010000002.1"/>
</dbReference>
<organism evidence="4 5">
    <name type="scientific">Hymenobacter bucti</name>
    <dbReference type="NCBI Taxonomy" id="1844114"/>
    <lineage>
        <taxon>Bacteria</taxon>
        <taxon>Pseudomonadati</taxon>
        <taxon>Bacteroidota</taxon>
        <taxon>Cytophagia</taxon>
        <taxon>Cytophagales</taxon>
        <taxon>Hymenobacteraceae</taxon>
        <taxon>Hymenobacter</taxon>
    </lineage>
</organism>
<dbReference type="InterPro" id="IPR036291">
    <property type="entry name" value="NAD(P)-bd_dom_sf"/>
</dbReference>
<feature type="domain" description="NmrA-like" evidence="3">
    <location>
        <begin position="4"/>
        <end position="222"/>
    </location>
</feature>
<dbReference type="SUPFAM" id="SSF51735">
    <property type="entry name" value="NAD(P)-binding Rossmann-fold domains"/>
    <property type="match status" value="1"/>
</dbReference>
<dbReference type="Gene3D" id="3.40.50.720">
    <property type="entry name" value="NAD(P)-binding Rossmann-like Domain"/>
    <property type="match status" value="1"/>
</dbReference>
<dbReference type="Proteomes" id="UP001597197">
    <property type="component" value="Unassembled WGS sequence"/>
</dbReference>
<keyword evidence="2" id="KW-0560">Oxidoreductase</keyword>
<reference evidence="5" key="1">
    <citation type="journal article" date="2019" name="Int. J. Syst. Evol. Microbiol.">
        <title>The Global Catalogue of Microorganisms (GCM) 10K type strain sequencing project: providing services to taxonomists for standard genome sequencing and annotation.</title>
        <authorList>
            <consortium name="The Broad Institute Genomics Platform"/>
            <consortium name="The Broad Institute Genome Sequencing Center for Infectious Disease"/>
            <person name="Wu L."/>
            <person name="Ma J."/>
        </authorList>
    </citation>
    <scope>NUCLEOTIDE SEQUENCE [LARGE SCALE GENOMIC DNA]</scope>
    <source>
        <strain evidence="5">CGMCC 1.15795</strain>
    </source>
</reference>
<dbReference type="InterPro" id="IPR008030">
    <property type="entry name" value="NmrA-like"/>
</dbReference>
<proteinExistence type="predicted"/>
<evidence type="ECO:0000259" key="3">
    <source>
        <dbReference type="Pfam" id="PF05368"/>
    </source>
</evidence>
<keyword evidence="1" id="KW-0521">NADP</keyword>
<dbReference type="PANTHER" id="PTHR47706">
    <property type="entry name" value="NMRA-LIKE FAMILY PROTEIN"/>
    <property type="match status" value="1"/>
</dbReference>
<sequence>MPALIVLAGATGDLGHRIALALRARGARVRALVRPGNTKPEVAALRARGVEIVEVDLKDAAALVRACAGAACVVSALSGLREVIVYAQTQLLDAAVSAGVPRFIPSDFSIDYTKLPAGSNRNLDLRREFNRRLDQAPIQATSVLNGMFMDLLTGQAPMVLFKLRRILYWGSADQPLDFTTIADTAAFTAAAALDPTTPRYLRVAGEVATVRGLQAAATAATGQRFGCLRAGGLWVLKLMIRITRRLVPAPNEVFPPWQGMQYLHNMFTGLPKFGALDNDRYPDLQWTKVREVLAARH</sequence>
<dbReference type="PANTHER" id="PTHR47706:SF1">
    <property type="entry name" value="CIPA-LIKE, PUTATIVE (AFU_ORTHOLOGUE AFUA_1G12460)-RELATED"/>
    <property type="match status" value="1"/>
</dbReference>
<evidence type="ECO:0000313" key="4">
    <source>
        <dbReference type="EMBL" id="MFD1872032.1"/>
    </source>
</evidence>
<evidence type="ECO:0000313" key="5">
    <source>
        <dbReference type="Proteomes" id="UP001597197"/>
    </source>
</evidence>
<dbReference type="Gene3D" id="3.90.25.10">
    <property type="entry name" value="UDP-galactose 4-epimerase, domain 1"/>
    <property type="match status" value="1"/>
</dbReference>
<evidence type="ECO:0000256" key="1">
    <source>
        <dbReference type="ARBA" id="ARBA00022857"/>
    </source>
</evidence>
<keyword evidence="5" id="KW-1185">Reference proteome</keyword>
<protein>
    <submittedName>
        <fullName evidence="4">NmrA family NAD(P)-binding protein</fullName>
    </submittedName>
</protein>
<name>A0ABW4QRU8_9BACT</name>